<dbReference type="EMBL" id="KZ678129">
    <property type="protein sequence ID" value="PSN73740.1"/>
    <property type="molecule type" value="Genomic_DNA"/>
</dbReference>
<dbReference type="Proteomes" id="UP000240883">
    <property type="component" value="Unassembled WGS sequence"/>
</dbReference>
<feature type="compositionally biased region" description="Polar residues" evidence="1">
    <location>
        <begin position="1"/>
        <end position="13"/>
    </location>
</feature>
<evidence type="ECO:0000256" key="1">
    <source>
        <dbReference type="SAM" id="MobiDB-lite"/>
    </source>
</evidence>
<reference evidence="3 4" key="1">
    <citation type="journal article" date="2018" name="Front. Microbiol.">
        <title>Genome-Wide Analysis of Corynespora cassiicola Leaf Fall Disease Putative Effectors.</title>
        <authorList>
            <person name="Lopez D."/>
            <person name="Ribeiro S."/>
            <person name="Label P."/>
            <person name="Fumanal B."/>
            <person name="Venisse J.S."/>
            <person name="Kohler A."/>
            <person name="de Oliveira R.R."/>
            <person name="Labutti K."/>
            <person name="Lipzen A."/>
            <person name="Lail K."/>
            <person name="Bauer D."/>
            <person name="Ohm R.A."/>
            <person name="Barry K.W."/>
            <person name="Spatafora J."/>
            <person name="Grigoriev I.V."/>
            <person name="Martin F.M."/>
            <person name="Pujade-Renaud V."/>
        </authorList>
    </citation>
    <scope>NUCLEOTIDE SEQUENCE [LARGE SCALE GENOMIC DNA]</scope>
    <source>
        <strain evidence="3 4">Philippines</strain>
    </source>
</reference>
<protein>
    <submittedName>
        <fullName evidence="3">Uncharacterized protein</fullName>
    </submittedName>
</protein>
<sequence>MAPSTINSNSQSEPLIPKISNEQPKTLPPVSAGAVKALSVLRIAFGASCMIAPRWSCGIFAFPVPANMAILVRLFGIRDLMLGELLFTAEDKSKPCGGMREIKRVLWANIGVDAVDIGSLAFGLATGVVGKMPALLFAGAATAGIGLGMLGLH</sequence>
<keyword evidence="2" id="KW-0472">Membrane</keyword>
<evidence type="ECO:0000313" key="3">
    <source>
        <dbReference type="EMBL" id="PSN73740.1"/>
    </source>
</evidence>
<keyword evidence="2" id="KW-1133">Transmembrane helix</keyword>
<dbReference type="OrthoDB" id="4160064at2759"/>
<keyword evidence="2" id="KW-0812">Transmembrane</keyword>
<gene>
    <name evidence="3" type="ORF">BS50DRAFT_569229</name>
</gene>
<proteinExistence type="predicted"/>
<name>A0A2T2P7W9_CORCC</name>
<accession>A0A2T2P7W9</accession>
<feature type="transmembrane region" description="Helical" evidence="2">
    <location>
        <begin position="134"/>
        <end position="152"/>
    </location>
</feature>
<keyword evidence="4" id="KW-1185">Reference proteome</keyword>
<evidence type="ECO:0000256" key="2">
    <source>
        <dbReference type="SAM" id="Phobius"/>
    </source>
</evidence>
<feature type="region of interest" description="Disordered" evidence="1">
    <location>
        <begin position="1"/>
        <end position="24"/>
    </location>
</feature>
<evidence type="ECO:0000313" key="4">
    <source>
        <dbReference type="Proteomes" id="UP000240883"/>
    </source>
</evidence>
<dbReference type="AlphaFoldDB" id="A0A2T2P7W9"/>
<organism evidence="3 4">
    <name type="scientific">Corynespora cassiicola Philippines</name>
    <dbReference type="NCBI Taxonomy" id="1448308"/>
    <lineage>
        <taxon>Eukaryota</taxon>
        <taxon>Fungi</taxon>
        <taxon>Dikarya</taxon>
        <taxon>Ascomycota</taxon>
        <taxon>Pezizomycotina</taxon>
        <taxon>Dothideomycetes</taxon>
        <taxon>Pleosporomycetidae</taxon>
        <taxon>Pleosporales</taxon>
        <taxon>Corynesporascaceae</taxon>
        <taxon>Corynespora</taxon>
    </lineage>
</organism>